<accession>A0A6G6IUY7</accession>
<gene>
    <name evidence="1" type="ORF">G5B91_12370</name>
</gene>
<dbReference type="InterPro" id="IPR048188">
    <property type="entry name" value="YmfL-like"/>
</dbReference>
<proteinExistence type="predicted"/>
<evidence type="ECO:0000313" key="2">
    <source>
        <dbReference type="Proteomes" id="UP000501063"/>
    </source>
</evidence>
<evidence type="ECO:0008006" key="3">
    <source>
        <dbReference type="Google" id="ProtNLM"/>
    </source>
</evidence>
<dbReference type="EMBL" id="CP049140">
    <property type="protein sequence ID" value="QIE87016.1"/>
    <property type="molecule type" value="Genomic_DNA"/>
</dbReference>
<reference evidence="1 2" key="1">
    <citation type="submission" date="2020-02" db="EMBL/GenBank/DDBJ databases">
        <title>Integrative conjugative elements (ICEs) and plasmids drive adaptation of Pseudomonas nitroreducens strain HBP1 to wastewater environment.</title>
        <authorList>
            <person name="Sentchilo V."/>
            <person name="Carraro N."/>
            <person name="Bertelli C."/>
            <person name="van der Meer J.R."/>
        </authorList>
    </citation>
    <scope>NUCLEOTIDE SEQUENCE [LARGE SCALE GENOMIC DNA]</scope>
    <source>
        <strain evidence="1 2">HBP1</strain>
    </source>
</reference>
<dbReference type="KEGG" id="pnt:G5B91_12370"/>
<evidence type="ECO:0000313" key="1">
    <source>
        <dbReference type="EMBL" id="QIE87016.1"/>
    </source>
</evidence>
<protein>
    <recommendedName>
        <fullName evidence="3">Prophage PssSM-01</fullName>
    </recommendedName>
</protein>
<dbReference type="AlphaFoldDB" id="A0A6G6IUY7"/>
<dbReference type="Proteomes" id="UP000501063">
    <property type="component" value="Chromosome"/>
</dbReference>
<dbReference type="RefSeq" id="WP_024763249.1">
    <property type="nucleotide sequence ID" value="NZ_CP049140.1"/>
</dbReference>
<sequence>MKRNFLDSRRKVVQAIIGAFPGGRECAAARLGMDLKKFDNHAYESAGSRPLTDEQMLVLEQDAGTHYLPDYIAHLYGGMFVALPDPETVDNVDLYSRSVRASVKRGAVDLIIEKALEDGVIEDDEARLILKAHADYLAERHGEVLAVISVHSDGSKA</sequence>
<name>A0A6G6IUY7_PSENT</name>
<dbReference type="NCBIfam" id="NF041471">
    <property type="entry name" value="phage_reg_YmfL"/>
    <property type="match status" value="1"/>
</dbReference>
<organism evidence="1 2">
    <name type="scientific">Pseudomonas nitroreducens</name>
    <dbReference type="NCBI Taxonomy" id="46680"/>
    <lineage>
        <taxon>Bacteria</taxon>
        <taxon>Pseudomonadati</taxon>
        <taxon>Pseudomonadota</taxon>
        <taxon>Gammaproteobacteria</taxon>
        <taxon>Pseudomonadales</taxon>
        <taxon>Pseudomonadaceae</taxon>
        <taxon>Pseudomonas</taxon>
    </lineage>
</organism>